<protein>
    <recommendedName>
        <fullName evidence="2">protein-tyrosine-phosphatase</fullName>
        <ecNumber evidence="2">3.1.3.48</ecNumber>
    </recommendedName>
</protein>
<feature type="domain" description="Phosphotyrosine protein phosphatase I" evidence="5">
    <location>
        <begin position="6"/>
        <end position="147"/>
    </location>
</feature>
<accession>A0ABX5MVT7</accession>
<evidence type="ECO:0000256" key="1">
    <source>
        <dbReference type="ARBA" id="ARBA00011063"/>
    </source>
</evidence>
<evidence type="ECO:0000256" key="3">
    <source>
        <dbReference type="ARBA" id="ARBA00022801"/>
    </source>
</evidence>
<comment type="caution">
    <text evidence="6">The sequence shown here is derived from an EMBL/GenBank/DDBJ whole genome shotgun (WGS) entry which is preliminary data.</text>
</comment>
<dbReference type="SUPFAM" id="SSF52788">
    <property type="entry name" value="Phosphotyrosine protein phosphatases I"/>
    <property type="match status" value="1"/>
</dbReference>
<dbReference type="InterPro" id="IPR050438">
    <property type="entry name" value="LMW_PTPase"/>
</dbReference>
<dbReference type="RefSeq" id="WP_110326452.1">
    <property type="nucleotide sequence ID" value="NZ_CAJMXT010000004.1"/>
</dbReference>
<name>A0ABX5MVT7_9BURK</name>
<keyword evidence="7" id="KW-1185">Reference proteome</keyword>
<dbReference type="InterPro" id="IPR023485">
    <property type="entry name" value="Ptyr_pPase"/>
</dbReference>
<gene>
    <name evidence="6" type="ORF">C7400_103278</name>
</gene>
<dbReference type="Pfam" id="PF01451">
    <property type="entry name" value="LMWPc"/>
    <property type="match status" value="1"/>
</dbReference>
<dbReference type="PRINTS" id="PR00719">
    <property type="entry name" value="LMWPTPASE"/>
</dbReference>
<dbReference type="Proteomes" id="UP000247515">
    <property type="component" value="Unassembled WGS sequence"/>
</dbReference>
<reference evidence="6 7" key="1">
    <citation type="submission" date="2018-05" db="EMBL/GenBank/DDBJ databases">
        <title>Genomic Encyclopedia of Type Strains, Phase IV (KMG-V): Genome sequencing to study the core and pangenomes of soil and plant-associated prokaryotes.</title>
        <authorList>
            <person name="Whitman W."/>
        </authorList>
    </citation>
    <scope>NUCLEOTIDE SEQUENCE [LARGE SCALE GENOMIC DNA]</scope>
    <source>
        <strain evidence="6 7">SIr-6563</strain>
    </source>
</reference>
<keyword evidence="4" id="KW-0904">Protein phosphatase</keyword>
<dbReference type="EC" id="3.1.3.48" evidence="2"/>
<dbReference type="InterPro" id="IPR017867">
    <property type="entry name" value="Tyr_phospatase_low_mol_wt"/>
</dbReference>
<evidence type="ECO:0000313" key="6">
    <source>
        <dbReference type="EMBL" id="PXX19287.1"/>
    </source>
</evidence>
<dbReference type="SMART" id="SM00226">
    <property type="entry name" value="LMWPc"/>
    <property type="match status" value="1"/>
</dbReference>
<evidence type="ECO:0000259" key="5">
    <source>
        <dbReference type="SMART" id="SM00226"/>
    </source>
</evidence>
<evidence type="ECO:0000313" key="7">
    <source>
        <dbReference type="Proteomes" id="UP000247515"/>
    </source>
</evidence>
<dbReference type="PANTHER" id="PTHR11717:SF7">
    <property type="entry name" value="LOW MOLECULAR WEIGHT PHOSPHOTYROSINE PROTEIN PHOSPHATASE"/>
    <property type="match status" value="1"/>
</dbReference>
<evidence type="ECO:0000256" key="2">
    <source>
        <dbReference type="ARBA" id="ARBA00013064"/>
    </source>
</evidence>
<dbReference type="EMBL" id="QJJV01000003">
    <property type="protein sequence ID" value="PXX19287.1"/>
    <property type="molecule type" value="Genomic_DNA"/>
</dbReference>
<dbReference type="PANTHER" id="PTHR11717">
    <property type="entry name" value="LOW MOLECULAR WEIGHT PROTEIN TYROSINE PHOSPHATASE"/>
    <property type="match status" value="1"/>
</dbReference>
<evidence type="ECO:0000256" key="4">
    <source>
        <dbReference type="ARBA" id="ARBA00022912"/>
    </source>
</evidence>
<keyword evidence="3" id="KW-0378">Hydrolase</keyword>
<organism evidence="6 7">
    <name type="scientific">Paraburkholderia tropica</name>
    <dbReference type="NCBI Taxonomy" id="92647"/>
    <lineage>
        <taxon>Bacteria</taxon>
        <taxon>Pseudomonadati</taxon>
        <taxon>Pseudomonadota</taxon>
        <taxon>Betaproteobacteria</taxon>
        <taxon>Burkholderiales</taxon>
        <taxon>Burkholderiaceae</taxon>
        <taxon>Paraburkholderia</taxon>
    </lineage>
</organism>
<proteinExistence type="inferred from homology"/>
<sequence>MTKPPLKLLLICHANVCRSPMAESVFRHVLADVYDAQIHSAGMEAMSGAPAHPLARAALSSRGYGLPDEANALRLSQPMLEWADLAFAMERSQRLEIIRRYPVAARKLWTLGHWLDREIDDPVGGDAARFDATLDLIELSAWSWLPALNQQLSL</sequence>
<dbReference type="InterPro" id="IPR036196">
    <property type="entry name" value="Ptyr_pPase_sf"/>
</dbReference>
<comment type="similarity">
    <text evidence="1">Belongs to the low molecular weight phosphotyrosine protein phosphatase family.</text>
</comment>
<dbReference type="Gene3D" id="3.40.50.2300">
    <property type="match status" value="1"/>
</dbReference>